<gene>
    <name evidence="1" type="ORF">TNCT_480191</name>
</gene>
<dbReference type="EMBL" id="BMAO01000792">
    <property type="protein sequence ID" value="GFQ69217.1"/>
    <property type="molecule type" value="Genomic_DNA"/>
</dbReference>
<proteinExistence type="predicted"/>
<keyword evidence="2" id="KW-1185">Reference proteome</keyword>
<reference evidence="1" key="1">
    <citation type="submission" date="2020-07" db="EMBL/GenBank/DDBJ databases">
        <title>Multicomponent nature underlies the extraordinary mechanical properties of spider dragline silk.</title>
        <authorList>
            <person name="Kono N."/>
            <person name="Nakamura H."/>
            <person name="Mori M."/>
            <person name="Yoshida Y."/>
            <person name="Ohtoshi R."/>
            <person name="Malay A.D."/>
            <person name="Moran D.A.P."/>
            <person name="Tomita M."/>
            <person name="Numata K."/>
            <person name="Arakawa K."/>
        </authorList>
    </citation>
    <scope>NUCLEOTIDE SEQUENCE</scope>
</reference>
<dbReference type="AlphaFoldDB" id="A0A8X6F3J9"/>
<name>A0A8X6F3J9_TRICU</name>
<accession>A0A8X6F3J9</accession>
<dbReference type="Proteomes" id="UP000887116">
    <property type="component" value="Unassembled WGS sequence"/>
</dbReference>
<sequence>MEQQFKNTLTALTACSESKDDAVFAEEAPLKENVEVPFERYENTPSYNTVRQKTFKAAYFAVNVSSRSLFHVEKSVTREIKLNRKSKAWVEIK</sequence>
<protein>
    <submittedName>
        <fullName evidence="1">Uncharacterized protein</fullName>
    </submittedName>
</protein>
<organism evidence="1 2">
    <name type="scientific">Trichonephila clavata</name>
    <name type="common">Joro spider</name>
    <name type="synonym">Nephila clavata</name>
    <dbReference type="NCBI Taxonomy" id="2740835"/>
    <lineage>
        <taxon>Eukaryota</taxon>
        <taxon>Metazoa</taxon>
        <taxon>Ecdysozoa</taxon>
        <taxon>Arthropoda</taxon>
        <taxon>Chelicerata</taxon>
        <taxon>Arachnida</taxon>
        <taxon>Araneae</taxon>
        <taxon>Araneomorphae</taxon>
        <taxon>Entelegynae</taxon>
        <taxon>Araneoidea</taxon>
        <taxon>Nephilidae</taxon>
        <taxon>Trichonephila</taxon>
    </lineage>
</organism>
<evidence type="ECO:0000313" key="1">
    <source>
        <dbReference type="EMBL" id="GFQ69217.1"/>
    </source>
</evidence>
<comment type="caution">
    <text evidence="1">The sequence shown here is derived from an EMBL/GenBank/DDBJ whole genome shotgun (WGS) entry which is preliminary data.</text>
</comment>
<evidence type="ECO:0000313" key="2">
    <source>
        <dbReference type="Proteomes" id="UP000887116"/>
    </source>
</evidence>
<dbReference type="OrthoDB" id="10474340at2759"/>